<feature type="transmembrane region" description="Helical" evidence="9">
    <location>
        <begin position="363"/>
        <end position="385"/>
    </location>
</feature>
<evidence type="ECO:0000256" key="4">
    <source>
        <dbReference type="ARBA" id="ARBA00022475"/>
    </source>
</evidence>
<gene>
    <name evidence="12" type="ORF">R77564_00835</name>
    <name evidence="11" type="ORF">R77567_01267</name>
</gene>
<evidence type="ECO:0000256" key="5">
    <source>
        <dbReference type="ARBA" id="ARBA00022676"/>
    </source>
</evidence>
<dbReference type="EMBL" id="CAUDKO010000002">
    <property type="protein sequence ID" value="CAJ0858335.1"/>
    <property type="molecule type" value="Genomic_DNA"/>
</dbReference>
<dbReference type="Proteomes" id="UP001189792">
    <property type="component" value="Unassembled WGS sequence"/>
</dbReference>
<feature type="transmembrane region" description="Helical" evidence="9">
    <location>
        <begin position="12"/>
        <end position="30"/>
    </location>
</feature>
<dbReference type="GO" id="GO:0030213">
    <property type="term" value="P:hyaluronan biosynthetic process"/>
    <property type="evidence" value="ECO:0007669"/>
    <property type="project" value="TreeGrafter"/>
</dbReference>
<accession>A0AAD2C1M2</accession>
<comment type="subcellular location">
    <subcellularLocation>
        <location evidence="1">Cell membrane</location>
    </subcellularLocation>
</comment>
<feature type="domain" description="Glycosyltransferase 2-like" evidence="10">
    <location>
        <begin position="46"/>
        <end position="212"/>
    </location>
</feature>
<evidence type="ECO:0000256" key="3">
    <source>
        <dbReference type="ARBA" id="ARBA00016636"/>
    </source>
</evidence>
<evidence type="ECO:0000256" key="8">
    <source>
        <dbReference type="ARBA" id="ARBA00032978"/>
    </source>
</evidence>
<evidence type="ECO:0000256" key="7">
    <source>
        <dbReference type="ARBA" id="ARBA00023136"/>
    </source>
</evidence>
<dbReference type="CDD" id="cd06423">
    <property type="entry name" value="CESA_like"/>
    <property type="match status" value="1"/>
</dbReference>
<keyword evidence="9" id="KW-0812">Transmembrane</keyword>
<dbReference type="SUPFAM" id="SSF53448">
    <property type="entry name" value="Nucleotide-diphospho-sugar transferases"/>
    <property type="match status" value="1"/>
</dbReference>
<dbReference type="InterPro" id="IPR029044">
    <property type="entry name" value="Nucleotide-diphossugar_trans"/>
</dbReference>
<keyword evidence="9" id="KW-1133">Transmembrane helix</keyword>
<evidence type="ECO:0000256" key="9">
    <source>
        <dbReference type="SAM" id="Phobius"/>
    </source>
</evidence>
<keyword evidence="6" id="KW-0808">Transferase</keyword>
<reference evidence="11 13" key="1">
    <citation type="submission" date="2023-07" db="EMBL/GenBank/DDBJ databases">
        <authorList>
            <person name="Peeters C."/>
        </authorList>
    </citation>
    <scope>NUCLEOTIDE SEQUENCE</scope>
    <source>
        <strain evidence="12 13">LMG 32965</strain>
        <strain evidence="11">R-77567</strain>
    </source>
</reference>
<name>A0AAD2C1M2_9RALS</name>
<dbReference type="GO" id="GO:0085029">
    <property type="term" value="P:extracellular matrix assembly"/>
    <property type="evidence" value="ECO:0007669"/>
    <property type="project" value="TreeGrafter"/>
</dbReference>
<evidence type="ECO:0000313" key="13">
    <source>
        <dbReference type="Proteomes" id="UP001189792"/>
    </source>
</evidence>
<dbReference type="AlphaFoldDB" id="A0AAD2C1M2"/>
<dbReference type="InterPro" id="IPR001173">
    <property type="entry name" value="Glyco_trans_2-like"/>
</dbReference>
<sequence length="424" mass="47506">MVVLLEVMSALPLLMIAINFVFALLARIGLRSTFIYKDYTFQPSVSVLLPAFNEGQHVLKTIESLMASNYPPERLEVIAVDDCSIDDTHMWIERAASNWPRVRALRNPVNVGKHHTLLNALSYASGDIIVCIDSDAIFDCNAISEVTACFADPEIGAVGGRIGISNPNENWLTRCQTLLYYYVFHVAKMWQNWTRNVLCISGCFFAVRREHLLAIEPEIKARAWFGIGVRDGEDSFMTLQLLLRGLKTYCNIEAQCWTAVPNNSRQFFMQQLRWRRSTFRNLFWMLRRFNAMVKVLHPVTAVYVLVQCASLVLWPMVMIGSLVSSSLVSMASHVALGMASYVATGYAFGLYARRHNPEQHVSALSVSIAGVWMVLDMFFLSILALCTQDVGEWGTRGVAQPHQPVPQMRATEELANSGGGQLAA</sequence>
<keyword evidence="13" id="KW-1185">Reference proteome</keyword>
<evidence type="ECO:0000313" key="11">
    <source>
        <dbReference type="EMBL" id="CAJ0858335.1"/>
    </source>
</evidence>
<dbReference type="Pfam" id="PF00535">
    <property type="entry name" value="Glycos_transf_2"/>
    <property type="match status" value="1"/>
</dbReference>
<dbReference type="RefSeq" id="WP_206273884.1">
    <property type="nucleotide sequence ID" value="NZ_CAUDKO010000002.1"/>
</dbReference>
<evidence type="ECO:0000256" key="1">
    <source>
        <dbReference type="ARBA" id="ARBA00004236"/>
    </source>
</evidence>
<comment type="similarity">
    <text evidence="2">Belongs to the NodC/HAS family.</text>
</comment>
<organism evidence="11 14">
    <name type="scientific">Ralstonia flatus</name>
    <dbReference type="NCBI Taxonomy" id="3058601"/>
    <lineage>
        <taxon>Bacteria</taxon>
        <taxon>Pseudomonadati</taxon>
        <taxon>Pseudomonadota</taxon>
        <taxon>Betaproteobacteria</taxon>
        <taxon>Burkholderiales</taxon>
        <taxon>Burkholderiaceae</taxon>
        <taxon>Ralstonia</taxon>
    </lineage>
</organism>
<proteinExistence type="inferred from homology"/>
<feature type="transmembrane region" description="Helical" evidence="9">
    <location>
        <begin position="330"/>
        <end position="351"/>
    </location>
</feature>
<keyword evidence="4" id="KW-1003">Cell membrane</keyword>
<dbReference type="PANTHER" id="PTHR22913:SF12">
    <property type="entry name" value="MANNURONAN SYNTHASE"/>
    <property type="match status" value="1"/>
</dbReference>
<feature type="transmembrane region" description="Helical" evidence="9">
    <location>
        <begin position="295"/>
        <end position="318"/>
    </location>
</feature>
<evidence type="ECO:0000256" key="2">
    <source>
        <dbReference type="ARBA" id="ARBA00006782"/>
    </source>
</evidence>
<evidence type="ECO:0000259" key="10">
    <source>
        <dbReference type="Pfam" id="PF00535"/>
    </source>
</evidence>
<comment type="caution">
    <text evidence="11">The sequence shown here is derived from an EMBL/GenBank/DDBJ whole genome shotgun (WGS) entry which is preliminary data.</text>
</comment>
<keyword evidence="5" id="KW-0328">Glycosyltransferase</keyword>
<keyword evidence="7 9" id="KW-0472">Membrane</keyword>
<dbReference type="Gene3D" id="3.90.550.10">
    <property type="entry name" value="Spore Coat Polysaccharide Biosynthesis Protein SpsA, Chain A"/>
    <property type="match status" value="1"/>
</dbReference>
<evidence type="ECO:0000256" key="6">
    <source>
        <dbReference type="ARBA" id="ARBA00022679"/>
    </source>
</evidence>
<dbReference type="GO" id="GO:0005886">
    <property type="term" value="C:plasma membrane"/>
    <property type="evidence" value="ECO:0007669"/>
    <property type="project" value="UniProtKB-SubCell"/>
</dbReference>
<evidence type="ECO:0000313" key="12">
    <source>
        <dbReference type="EMBL" id="CAJ0861543.1"/>
    </source>
</evidence>
<evidence type="ECO:0000313" key="14">
    <source>
        <dbReference type="Proteomes" id="UP001190491"/>
    </source>
</evidence>
<dbReference type="EMBL" id="CAUDLI010000002">
    <property type="protein sequence ID" value="CAJ0861543.1"/>
    <property type="molecule type" value="Genomic_DNA"/>
</dbReference>
<protein>
    <recommendedName>
        <fullName evidence="3">N-acetylglucosaminyltransferase</fullName>
    </recommendedName>
    <alternativeName>
        <fullName evidence="8">Nodulation protein C</fullName>
    </alternativeName>
</protein>
<dbReference type="GO" id="GO:0050501">
    <property type="term" value="F:hyaluronan synthase activity"/>
    <property type="evidence" value="ECO:0007669"/>
    <property type="project" value="TreeGrafter"/>
</dbReference>
<dbReference type="Proteomes" id="UP001190491">
    <property type="component" value="Unassembled WGS sequence"/>
</dbReference>
<dbReference type="PANTHER" id="PTHR22913">
    <property type="entry name" value="HYALURONAN SYNTHASE"/>
    <property type="match status" value="1"/>
</dbReference>